<dbReference type="OrthoDB" id="6075221at2759"/>
<protein>
    <submittedName>
        <fullName evidence="1">Uncharacterized protein</fullName>
    </submittedName>
</protein>
<dbReference type="EMBL" id="CACVKT020004026">
    <property type="protein sequence ID" value="CAC5387728.1"/>
    <property type="molecule type" value="Genomic_DNA"/>
</dbReference>
<organism evidence="1 2">
    <name type="scientific">Mytilus coruscus</name>
    <name type="common">Sea mussel</name>
    <dbReference type="NCBI Taxonomy" id="42192"/>
    <lineage>
        <taxon>Eukaryota</taxon>
        <taxon>Metazoa</taxon>
        <taxon>Spiralia</taxon>
        <taxon>Lophotrochozoa</taxon>
        <taxon>Mollusca</taxon>
        <taxon>Bivalvia</taxon>
        <taxon>Autobranchia</taxon>
        <taxon>Pteriomorphia</taxon>
        <taxon>Mytilida</taxon>
        <taxon>Mytiloidea</taxon>
        <taxon>Mytilidae</taxon>
        <taxon>Mytilinae</taxon>
        <taxon>Mytilus</taxon>
    </lineage>
</organism>
<reference evidence="1 2" key="1">
    <citation type="submission" date="2020-06" db="EMBL/GenBank/DDBJ databases">
        <authorList>
            <person name="Li R."/>
            <person name="Bekaert M."/>
        </authorList>
    </citation>
    <scope>NUCLEOTIDE SEQUENCE [LARGE SCALE GENOMIC DNA]</scope>
    <source>
        <strain evidence="2">wild</strain>
    </source>
</reference>
<proteinExistence type="predicted"/>
<gene>
    <name evidence="1" type="ORF">MCOR_23022</name>
</gene>
<evidence type="ECO:0000313" key="2">
    <source>
        <dbReference type="Proteomes" id="UP000507470"/>
    </source>
</evidence>
<name>A0A6J8BUP2_MYTCO</name>
<accession>A0A6J8BUP2</accession>
<evidence type="ECO:0000313" key="1">
    <source>
        <dbReference type="EMBL" id="CAC5387728.1"/>
    </source>
</evidence>
<sequence length="170" mass="19882">MTDTFPFELREDEIDKSVTQFLRTTQEIVFQKKIKNPSGAKAKKLQYEIIDTNLYEPPARMGACRIKRNRFEAWIRALGILYYEHFRKKAKLYQIDWYDEPHQLESEGNKSICIDLINNKQLLYKITLFITTGVLQAQGLSKDFFTTREFPTLIALVNSVCAKKSYISQA</sequence>
<keyword evidence="2" id="KW-1185">Reference proteome</keyword>
<dbReference type="Proteomes" id="UP000507470">
    <property type="component" value="Unassembled WGS sequence"/>
</dbReference>
<dbReference type="AlphaFoldDB" id="A0A6J8BUP2"/>